<dbReference type="SUPFAM" id="SSF53474">
    <property type="entry name" value="alpha/beta-Hydrolases"/>
    <property type="match status" value="1"/>
</dbReference>
<evidence type="ECO:0000313" key="2">
    <source>
        <dbReference type="EMBL" id="KAK4032111.1"/>
    </source>
</evidence>
<accession>A0AAN6SKU6</accession>
<dbReference type="AlphaFoldDB" id="A0AAN6SKU6"/>
<sequence>MSSTNSSGFVSVSAAPEIQLFYTITSGLPLVPGKPVIVLSHSLSAATWLWDSFVEEFSADYTIVRYDIRFHGQSPLSPTANFDYEAGHTIDDLASDVVKLLDHLGIEQAEAFIGLSIGGGIGVALASSHANRFRHFVIVGTRANTSPGDDKVWDDRIALAQAQGVPALARQSVDRWFNAQWRAANADLVASIANKVGAQSLQGYIASVASLRTLDLWPHAAAIKEHGDESKTLFVTGEEDAVPVIEETKGLAAQAGSKVVVVPDAGHITHVQQPVAFSRLLRQVLDGQ</sequence>
<evidence type="ECO:0000259" key="1">
    <source>
        <dbReference type="Pfam" id="PF00561"/>
    </source>
</evidence>
<keyword evidence="2" id="KW-0378">Hydrolase</keyword>
<dbReference type="EMBL" id="MU854648">
    <property type="protein sequence ID" value="KAK4032111.1"/>
    <property type="molecule type" value="Genomic_DNA"/>
</dbReference>
<protein>
    <submittedName>
        <fullName evidence="2">Alpha/Beta hydrolase protein</fullName>
    </submittedName>
</protein>
<reference evidence="3" key="1">
    <citation type="journal article" date="2023" name="Mol. Phylogenet. Evol.">
        <title>Genome-scale phylogeny and comparative genomics of the fungal order Sordariales.</title>
        <authorList>
            <person name="Hensen N."/>
            <person name="Bonometti L."/>
            <person name="Westerberg I."/>
            <person name="Brannstrom I.O."/>
            <person name="Guillou S."/>
            <person name="Cros-Aarteil S."/>
            <person name="Calhoun S."/>
            <person name="Haridas S."/>
            <person name="Kuo A."/>
            <person name="Mondo S."/>
            <person name="Pangilinan J."/>
            <person name="Riley R."/>
            <person name="LaButti K."/>
            <person name="Andreopoulos B."/>
            <person name="Lipzen A."/>
            <person name="Chen C."/>
            <person name="Yan M."/>
            <person name="Daum C."/>
            <person name="Ng V."/>
            <person name="Clum A."/>
            <person name="Steindorff A."/>
            <person name="Ohm R.A."/>
            <person name="Martin F."/>
            <person name="Silar P."/>
            <person name="Natvig D.O."/>
            <person name="Lalanne C."/>
            <person name="Gautier V."/>
            <person name="Ament-Velasquez S.L."/>
            <person name="Kruys A."/>
            <person name="Hutchinson M.I."/>
            <person name="Powell A.J."/>
            <person name="Barry K."/>
            <person name="Miller A.N."/>
            <person name="Grigoriev I.V."/>
            <person name="Debuchy R."/>
            <person name="Gladieux P."/>
            <person name="Hiltunen Thoren M."/>
            <person name="Johannesson H."/>
        </authorList>
    </citation>
    <scope>NUCLEOTIDE SEQUENCE [LARGE SCALE GENOMIC DNA]</scope>
    <source>
        <strain evidence="3">CBS 284.82</strain>
    </source>
</reference>
<feature type="domain" description="AB hydrolase-1" evidence="1">
    <location>
        <begin position="35"/>
        <end position="272"/>
    </location>
</feature>
<evidence type="ECO:0000313" key="3">
    <source>
        <dbReference type="Proteomes" id="UP001303115"/>
    </source>
</evidence>
<dbReference type="Pfam" id="PF00561">
    <property type="entry name" value="Abhydrolase_1"/>
    <property type="match status" value="1"/>
</dbReference>
<proteinExistence type="predicted"/>
<dbReference type="Proteomes" id="UP001303115">
    <property type="component" value="Unassembled WGS sequence"/>
</dbReference>
<name>A0AAN6SKU6_9PEZI</name>
<organism evidence="2 3">
    <name type="scientific">Parachaetomium inaequale</name>
    <dbReference type="NCBI Taxonomy" id="2588326"/>
    <lineage>
        <taxon>Eukaryota</taxon>
        <taxon>Fungi</taxon>
        <taxon>Dikarya</taxon>
        <taxon>Ascomycota</taxon>
        <taxon>Pezizomycotina</taxon>
        <taxon>Sordariomycetes</taxon>
        <taxon>Sordariomycetidae</taxon>
        <taxon>Sordariales</taxon>
        <taxon>Chaetomiaceae</taxon>
        <taxon>Parachaetomium</taxon>
    </lineage>
</organism>
<dbReference type="InterPro" id="IPR050228">
    <property type="entry name" value="Carboxylesterase_BioH"/>
</dbReference>
<comment type="caution">
    <text evidence="2">The sequence shown here is derived from an EMBL/GenBank/DDBJ whole genome shotgun (WGS) entry which is preliminary data.</text>
</comment>
<dbReference type="PANTHER" id="PTHR43194">
    <property type="entry name" value="HYDROLASE ALPHA/BETA FOLD FAMILY"/>
    <property type="match status" value="1"/>
</dbReference>
<keyword evidence="3" id="KW-1185">Reference proteome</keyword>
<dbReference type="Gene3D" id="3.40.50.1820">
    <property type="entry name" value="alpha/beta hydrolase"/>
    <property type="match status" value="1"/>
</dbReference>
<dbReference type="PRINTS" id="PR00111">
    <property type="entry name" value="ABHYDROLASE"/>
</dbReference>
<dbReference type="PANTHER" id="PTHR43194:SF2">
    <property type="entry name" value="PEROXISOMAL MEMBRANE PROTEIN LPX1"/>
    <property type="match status" value="1"/>
</dbReference>
<gene>
    <name evidence="2" type="ORF">C8A01DRAFT_41448</name>
</gene>
<dbReference type="GO" id="GO:0016787">
    <property type="term" value="F:hydrolase activity"/>
    <property type="evidence" value="ECO:0007669"/>
    <property type="project" value="UniProtKB-KW"/>
</dbReference>
<dbReference type="InterPro" id="IPR000073">
    <property type="entry name" value="AB_hydrolase_1"/>
</dbReference>
<dbReference type="InterPro" id="IPR029058">
    <property type="entry name" value="AB_hydrolase_fold"/>
</dbReference>